<dbReference type="PROSITE" id="PS51186">
    <property type="entry name" value="GNAT"/>
    <property type="match status" value="1"/>
</dbReference>
<sequence length="184" mass="22231">MKIIKVNLAYFEANKDEIISCWYKIWDDTPWANFKLSKKVVENYFLRAIDEGILILSIEKTEIVGYLVAFYNSHQETNVRENAYQKKIFKHFLDQYLNYVYLADIVLDKKYRGNNLGVQLFRKFEKIVKSKRFRLIVLYTDLSSRSHKFYKKLLFNKYGKVNKIDRKDIAQGYEDRVYYIKELN</sequence>
<dbReference type="AlphaFoldDB" id="A0A2H0B5R8"/>
<comment type="caution">
    <text evidence="2">The sequence shown here is derived from an EMBL/GenBank/DDBJ whole genome shotgun (WGS) entry which is preliminary data.</text>
</comment>
<feature type="domain" description="N-acetyltransferase" evidence="1">
    <location>
        <begin position="1"/>
        <end position="184"/>
    </location>
</feature>
<reference evidence="2 3" key="1">
    <citation type="submission" date="2017-09" db="EMBL/GenBank/DDBJ databases">
        <title>Depth-based differentiation of microbial function through sediment-hosted aquifers and enrichment of novel symbionts in the deep terrestrial subsurface.</title>
        <authorList>
            <person name="Probst A.J."/>
            <person name="Ladd B."/>
            <person name="Jarett J.K."/>
            <person name="Geller-Mcgrath D.E."/>
            <person name="Sieber C.M."/>
            <person name="Emerson J.B."/>
            <person name="Anantharaman K."/>
            <person name="Thomas B.C."/>
            <person name="Malmstrom R."/>
            <person name="Stieglmeier M."/>
            <person name="Klingl A."/>
            <person name="Woyke T."/>
            <person name="Ryan C.M."/>
            <person name="Banfield J.F."/>
        </authorList>
    </citation>
    <scope>NUCLEOTIDE SEQUENCE [LARGE SCALE GENOMIC DNA]</scope>
    <source>
        <strain evidence="2">CG23_combo_of_CG06-09_8_20_14_all_34_8</strain>
    </source>
</reference>
<dbReference type="Gene3D" id="3.40.630.30">
    <property type="match status" value="1"/>
</dbReference>
<proteinExistence type="predicted"/>
<dbReference type="InterPro" id="IPR000182">
    <property type="entry name" value="GNAT_dom"/>
</dbReference>
<evidence type="ECO:0000259" key="1">
    <source>
        <dbReference type="PROSITE" id="PS51186"/>
    </source>
</evidence>
<evidence type="ECO:0000313" key="2">
    <source>
        <dbReference type="EMBL" id="PIP52995.1"/>
    </source>
</evidence>
<dbReference type="InterPro" id="IPR016181">
    <property type="entry name" value="Acyl_CoA_acyltransferase"/>
</dbReference>
<accession>A0A2H0B5R8</accession>
<dbReference type="SUPFAM" id="SSF55729">
    <property type="entry name" value="Acyl-CoA N-acyltransferases (Nat)"/>
    <property type="match status" value="1"/>
</dbReference>
<gene>
    <name evidence="2" type="ORF">COX08_03410</name>
</gene>
<protein>
    <recommendedName>
        <fullName evidence="1">N-acetyltransferase domain-containing protein</fullName>
    </recommendedName>
</protein>
<dbReference type="Pfam" id="PF00583">
    <property type="entry name" value="Acetyltransf_1"/>
    <property type="match status" value="1"/>
</dbReference>
<evidence type="ECO:0000313" key="3">
    <source>
        <dbReference type="Proteomes" id="UP000229459"/>
    </source>
</evidence>
<dbReference type="Proteomes" id="UP000229459">
    <property type="component" value="Unassembled WGS sequence"/>
</dbReference>
<dbReference type="GO" id="GO:0016747">
    <property type="term" value="F:acyltransferase activity, transferring groups other than amino-acyl groups"/>
    <property type="evidence" value="ECO:0007669"/>
    <property type="project" value="InterPro"/>
</dbReference>
<organism evidence="2 3">
    <name type="scientific">Candidatus Beckwithbacteria bacterium CG23_combo_of_CG06-09_8_20_14_all_34_8</name>
    <dbReference type="NCBI Taxonomy" id="1974497"/>
    <lineage>
        <taxon>Bacteria</taxon>
        <taxon>Candidatus Beckwithiibacteriota</taxon>
    </lineage>
</organism>
<name>A0A2H0B5R8_9BACT</name>
<dbReference type="EMBL" id="PCSR01000082">
    <property type="protein sequence ID" value="PIP52995.1"/>
    <property type="molecule type" value="Genomic_DNA"/>
</dbReference>